<dbReference type="Proteomes" id="UP000002051">
    <property type="component" value="Unassembled WGS sequence"/>
</dbReference>
<keyword evidence="2" id="KW-1133">Transmembrane helix</keyword>
<feature type="compositionally biased region" description="Basic and acidic residues" evidence="1">
    <location>
        <begin position="32"/>
        <end position="45"/>
    </location>
</feature>
<name>A0A072VVR9_MEDTR</name>
<proteinExistence type="predicted"/>
<reference evidence="3 5" key="1">
    <citation type="journal article" date="2011" name="Nature">
        <title>The Medicago genome provides insight into the evolution of rhizobial symbioses.</title>
        <authorList>
            <person name="Young N.D."/>
            <person name="Debelle F."/>
            <person name="Oldroyd G.E."/>
            <person name="Geurts R."/>
            <person name="Cannon S.B."/>
            <person name="Udvardi M.K."/>
            <person name="Benedito V.A."/>
            <person name="Mayer K.F."/>
            <person name="Gouzy J."/>
            <person name="Schoof H."/>
            <person name="Van de Peer Y."/>
            <person name="Proost S."/>
            <person name="Cook D.R."/>
            <person name="Meyers B.C."/>
            <person name="Spannagl M."/>
            <person name="Cheung F."/>
            <person name="De Mita S."/>
            <person name="Krishnakumar V."/>
            <person name="Gundlach H."/>
            <person name="Zhou S."/>
            <person name="Mudge J."/>
            <person name="Bharti A.K."/>
            <person name="Murray J.D."/>
            <person name="Naoumkina M.A."/>
            <person name="Rosen B."/>
            <person name="Silverstein K.A."/>
            <person name="Tang H."/>
            <person name="Rombauts S."/>
            <person name="Zhao P.X."/>
            <person name="Zhou P."/>
            <person name="Barbe V."/>
            <person name="Bardou P."/>
            <person name="Bechner M."/>
            <person name="Bellec A."/>
            <person name="Berger A."/>
            <person name="Berges H."/>
            <person name="Bidwell S."/>
            <person name="Bisseling T."/>
            <person name="Choisne N."/>
            <person name="Couloux A."/>
            <person name="Denny R."/>
            <person name="Deshpande S."/>
            <person name="Dai X."/>
            <person name="Doyle J.J."/>
            <person name="Dudez A.M."/>
            <person name="Farmer A.D."/>
            <person name="Fouteau S."/>
            <person name="Franken C."/>
            <person name="Gibelin C."/>
            <person name="Gish J."/>
            <person name="Goldstein S."/>
            <person name="Gonzalez A.J."/>
            <person name="Green P.J."/>
            <person name="Hallab A."/>
            <person name="Hartog M."/>
            <person name="Hua A."/>
            <person name="Humphray S.J."/>
            <person name="Jeong D.H."/>
            <person name="Jing Y."/>
            <person name="Jocker A."/>
            <person name="Kenton S.M."/>
            <person name="Kim D.J."/>
            <person name="Klee K."/>
            <person name="Lai H."/>
            <person name="Lang C."/>
            <person name="Lin S."/>
            <person name="Macmil S.L."/>
            <person name="Magdelenat G."/>
            <person name="Matthews L."/>
            <person name="McCorrison J."/>
            <person name="Monaghan E.L."/>
            <person name="Mun J.H."/>
            <person name="Najar F.Z."/>
            <person name="Nicholson C."/>
            <person name="Noirot C."/>
            <person name="O'Bleness M."/>
            <person name="Paule C.R."/>
            <person name="Poulain J."/>
            <person name="Prion F."/>
            <person name="Qin B."/>
            <person name="Qu C."/>
            <person name="Retzel E.F."/>
            <person name="Riddle C."/>
            <person name="Sallet E."/>
            <person name="Samain S."/>
            <person name="Samson N."/>
            <person name="Sanders I."/>
            <person name="Saurat O."/>
            <person name="Scarpelli C."/>
            <person name="Schiex T."/>
            <person name="Segurens B."/>
            <person name="Severin A.J."/>
            <person name="Sherrier D.J."/>
            <person name="Shi R."/>
            <person name="Sims S."/>
            <person name="Singer S.R."/>
            <person name="Sinharoy S."/>
            <person name="Sterck L."/>
            <person name="Viollet A."/>
            <person name="Wang B.B."/>
            <person name="Wang K."/>
            <person name="Wang M."/>
            <person name="Wang X."/>
            <person name="Warfsmann J."/>
            <person name="Weissenbach J."/>
            <person name="White D.D."/>
            <person name="White J.D."/>
            <person name="Wiley G.B."/>
            <person name="Wincker P."/>
            <person name="Xing Y."/>
            <person name="Yang L."/>
            <person name="Yao Z."/>
            <person name="Ying F."/>
            <person name="Zhai J."/>
            <person name="Zhou L."/>
            <person name="Zuber A."/>
            <person name="Denarie J."/>
            <person name="Dixon R.A."/>
            <person name="May G.D."/>
            <person name="Schwartz D.C."/>
            <person name="Rogers J."/>
            <person name="Quetier F."/>
            <person name="Town C.D."/>
            <person name="Roe B.A."/>
        </authorList>
    </citation>
    <scope>NUCLEOTIDE SEQUENCE [LARGE SCALE GENOMIC DNA]</scope>
    <source>
        <strain evidence="3">A17</strain>
        <strain evidence="4 5">cv. Jemalong A17</strain>
    </source>
</reference>
<feature type="transmembrane region" description="Helical" evidence="2">
    <location>
        <begin position="170"/>
        <end position="193"/>
    </location>
</feature>
<evidence type="ECO:0000313" key="4">
    <source>
        <dbReference type="EnsemblPlants" id="KEH42195"/>
    </source>
</evidence>
<dbReference type="HOGENOM" id="CLU_1231481_0_0_1"/>
<gene>
    <name evidence="3" type="ordered locus">MTR_1g063270</name>
</gene>
<accession>A0A072VVR9</accession>
<evidence type="ECO:0000313" key="3">
    <source>
        <dbReference type="EMBL" id="KEH42195.1"/>
    </source>
</evidence>
<evidence type="ECO:0000256" key="1">
    <source>
        <dbReference type="SAM" id="MobiDB-lite"/>
    </source>
</evidence>
<evidence type="ECO:0000313" key="5">
    <source>
        <dbReference type="Proteomes" id="UP000002051"/>
    </source>
</evidence>
<keyword evidence="2" id="KW-0472">Membrane</keyword>
<keyword evidence="2 3" id="KW-0812">Transmembrane</keyword>
<protein>
    <submittedName>
        <fullName evidence="3">Transmembrane protein, putative</fullName>
    </submittedName>
</protein>
<reference evidence="4" key="3">
    <citation type="submission" date="2015-04" db="UniProtKB">
        <authorList>
            <consortium name="EnsemblPlants"/>
        </authorList>
    </citation>
    <scope>IDENTIFICATION</scope>
    <source>
        <strain evidence="4">cv. Jemalong A17</strain>
    </source>
</reference>
<keyword evidence="5" id="KW-1185">Reference proteome</keyword>
<organism evidence="3 5">
    <name type="scientific">Medicago truncatula</name>
    <name type="common">Barrel medic</name>
    <name type="synonym">Medicago tribuloides</name>
    <dbReference type="NCBI Taxonomy" id="3880"/>
    <lineage>
        <taxon>Eukaryota</taxon>
        <taxon>Viridiplantae</taxon>
        <taxon>Streptophyta</taxon>
        <taxon>Embryophyta</taxon>
        <taxon>Tracheophyta</taxon>
        <taxon>Spermatophyta</taxon>
        <taxon>Magnoliopsida</taxon>
        <taxon>eudicotyledons</taxon>
        <taxon>Gunneridae</taxon>
        <taxon>Pentapetalae</taxon>
        <taxon>rosids</taxon>
        <taxon>fabids</taxon>
        <taxon>Fabales</taxon>
        <taxon>Fabaceae</taxon>
        <taxon>Papilionoideae</taxon>
        <taxon>50 kb inversion clade</taxon>
        <taxon>NPAAA clade</taxon>
        <taxon>Hologalegina</taxon>
        <taxon>IRL clade</taxon>
        <taxon>Trifolieae</taxon>
        <taxon>Medicago</taxon>
    </lineage>
</organism>
<reference evidence="3 5" key="2">
    <citation type="journal article" date="2014" name="BMC Genomics">
        <title>An improved genome release (version Mt4.0) for the model legume Medicago truncatula.</title>
        <authorList>
            <person name="Tang H."/>
            <person name="Krishnakumar V."/>
            <person name="Bidwell S."/>
            <person name="Rosen B."/>
            <person name="Chan A."/>
            <person name="Zhou S."/>
            <person name="Gentzbittel L."/>
            <person name="Childs K.L."/>
            <person name="Yandell M."/>
            <person name="Gundlach H."/>
            <person name="Mayer K.F."/>
            <person name="Schwartz D.C."/>
            <person name="Town C.D."/>
        </authorList>
    </citation>
    <scope>GENOME REANNOTATION</scope>
    <source>
        <strain evidence="3">A17</strain>
        <strain evidence="4 5">cv. Jemalong A17</strain>
    </source>
</reference>
<feature type="compositionally biased region" description="Basic and acidic residues" evidence="1">
    <location>
        <begin position="1"/>
        <end position="15"/>
    </location>
</feature>
<dbReference type="AlphaFoldDB" id="A0A072VVR9"/>
<dbReference type="EnsemblPlants" id="KEH42195">
    <property type="protein sequence ID" value="KEH42195"/>
    <property type="gene ID" value="MTR_1g063270"/>
</dbReference>
<dbReference type="EMBL" id="CM001217">
    <property type="protein sequence ID" value="KEH42195.1"/>
    <property type="molecule type" value="Genomic_DNA"/>
</dbReference>
<evidence type="ECO:0000256" key="2">
    <source>
        <dbReference type="SAM" id="Phobius"/>
    </source>
</evidence>
<sequence>MGPNFHKEYRQRESSRQVGFGNNVCGGGGLGEGEKSIREEGEKNVRAGAQKNAKEIGKGDGGMGRKKVLERVKEEAVRSEGEREMKMVILEGVGVAECVGEMVGVDRGGKDSGVSGKKKKATLLSDRSQEQVVSKRNYSSLSENDQVGPKRMMEWRGSTACRGLATDLSVVSLVLLSCGGVMIMGVSIVWYHLYGGLRLDPSGARLGFSPVWNRRYLTGKQRLDS</sequence>
<feature type="region of interest" description="Disordered" evidence="1">
    <location>
        <begin position="1"/>
        <end position="63"/>
    </location>
</feature>